<evidence type="ECO:0000256" key="1">
    <source>
        <dbReference type="SAM" id="MobiDB-lite"/>
    </source>
</evidence>
<dbReference type="PANTHER" id="PTHR12202">
    <property type="entry name" value="ESF1 HOMOLOG"/>
    <property type="match status" value="1"/>
</dbReference>
<evidence type="ECO:0000313" key="3">
    <source>
        <dbReference type="Proteomes" id="UP001459277"/>
    </source>
</evidence>
<dbReference type="PANTHER" id="PTHR12202:SF0">
    <property type="entry name" value="ESF1 HOMOLOG"/>
    <property type="match status" value="1"/>
</dbReference>
<dbReference type="Gene3D" id="1.10.238.10">
    <property type="entry name" value="EF-hand"/>
    <property type="match status" value="1"/>
</dbReference>
<feature type="region of interest" description="Disordered" evidence="1">
    <location>
        <begin position="1"/>
        <end position="29"/>
    </location>
</feature>
<dbReference type="EMBL" id="JAZDWU010000010">
    <property type="protein sequence ID" value="KAK9989763.1"/>
    <property type="molecule type" value="Genomic_DNA"/>
</dbReference>
<accession>A0AAW2BWW7</accession>
<name>A0AAW2BWW7_9ROSI</name>
<dbReference type="Proteomes" id="UP001459277">
    <property type="component" value="Unassembled WGS sequence"/>
</dbReference>
<protein>
    <submittedName>
        <fullName evidence="2">Uncharacterized protein</fullName>
    </submittedName>
</protein>
<evidence type="ECO:0000313" key="2">
    <source>
        <dbReference type="EMBL" id="KAK9989763.1"/>
    </source>
</evidence>
<comment type="caution">
    <text evidence="2">The sequence shown here is derived from an EMBL/GenBank/DDBJ whole genome shotgun (WGS) entry which is preliminary data.</text>
</comment>
<dbReference type="GO" id="GO:0006364">
    <property type="term" value="P:rRNA processing"/>
    <property type="evidence" value="ECO:0007669"/>
    <property type="project" value="InterPro"/>
</dbReference>
<dbReference type="AlphaFoldDB" id="A0AAW2BWW7"/>
<keyword evidence="3" id="KW-1185">Reference proteome</keyword>
<sequence>MPKLNKDSDPSPTAQDSNNNNNNNNNGRGKKIIMDARFVSVHSDPRFQKFPRHKSKVTIDSRFDRMFKELVVSWHMKAATICEFSKQEFIGGLQGLGIDSLEKFCEKIPFMCMELKDDRLYKCS</sequence>
<reference evidence="2 3" key="1">
    <citation type="submission" date="2024-01" db="EMBL/GenBank/DDBJ databases">
        <title>A telomere-to-telomere, gap-free genome of sweet tea (Lithocarpus litseifolius).</title>
        <authorList>
            <person name="Zhou J."/>
        </authorList>
    </citation>
    <scope>NUCLEOTIDE SEQUENCE [LARGE SCALE GENOMIC DNA]</scope>
    <source>
        <strain evidence="2">Zhou-2022a</strain>
        <tissue evidence="2">Leaf</tissue>
    </source>
</reference>
<organism evidence="2 3">
    <name type="scientific">Lithocarpus litseifolius</name>
    <dbReference type="NCBI Taxonomy" id="425828"/>
    <lineage>
        <taxon>Eukaryota</taxon>
        <taxon>Viridiplantae</taxon>
        <taxon>Streptophyta</taxon>
        <taxon>Embryophyta</taxon>
        <taxon>Tracheophyta</taxon>
        <taxon>Spermatophyta</taxon>
        <taxon>Magnoliopsida</taxon>
        <taxon>eudicotyledons</taxon>
        <taxon>Gunneridae</taxon>
        <taxon>Pentapetalae</taxon>
        <taxon>rosids</taxon>
        <taxon>fabids</taxon>
        <taxon>Fagales</taxon>
        <taxon>Fagaceae</taxon>
        <taxon>Lithocarpus</taxon>
    </lineage>
</organism>
<dbReference type="InterPro" id="IPR039754">
    <property type="entry name" value="Esf1"/>
</dbReference>
<dbReference type="GO" id="GO:0003723">
    <property type="term" value="F:RNA binding"/>
    <property type="evidence" value="ECO:0007669"/>
    <property type="project" value="TreeGrafter"/>
</dbReference>
<gene>
    <name evidence="2" type="ORF">SO802_030002</name>
</gene>
<proteinExistence type="predicted"/>